<dbReference type="Proteomes" id="UP000254794">
    <property type="component" value="Unassembled WGS sequence"/>
</dbReference>
<feature type="compositionally biased region" description="Basic and acidic residues" evidence="2">
    <location>
        <begin position="330"/>
        <end position="342"/>
    </location>
</feature>
<keyword evidence="4" id="KW-1185">Reference proteome</keyword>
<proteinExistence type="predicted"/>
<evidence type="ECO:0000256" key="1">
    <source>
        <dbReference type="SAM" id="Coils"/>
    </source>
</evidence>
<gene>
    <name evidence="3" type="ORF">NCTC13316_01600</name>
</gene>
<dbReference type="RefSeq" id="WP_115331137.1">
    <property type="nucleotide sequence ID" value="NZ_CAAAHP010000001.1"/>
</dbReference>
<dbReference type="AlphaFoldDB" id="A0A378JJU7"/>
<keyword evidence="1" id="KW-0175">Coiled coil</keyword>
<dbReference type="OrthoDB" id="10017556at2"/>
<organism evidence="3 4">
    <name type="scientific">Legionella busanensis</name>
    <dbReference type="NCBI Taxonomy" id="190655"/>
    <lineage>
        <taxon>Bacteria</taxon>
        <taxon>Pseudomonadati</taxon>
        <taxon>Pseudomonadota</taxon>
        <taxon>Gammaproteobacteria</taxon>
        <taxon>Legionellales</taxon>
        <taxon>Legionellaceae</taxon>
        <taxon>Legionella</taxon>
    </lineage>
</organism>
<sequence>MSTDDDIQQRLSRLAGSGIHDTLSTLLKDLAIAQIEAKAATTPETIKNCSQELNDLIRKLVSKSHEIDDVVKQVELQSKIAQASLLIKELNENKNSIELRQETNKLRGLPEKTTQQALQNLKEAKKEVRGARTADNLRKSIDNLEMAIQIANTKMLDAKGKDKPNLFEQIRQANQCLANYKVLQAPSRALSRATSSNMSLEAKTAAQNTHVPKQKSPTRPANSFKSGANKQLAKTTEITQKQSIRNPLEKRLARAKIEAREAEEIAKKAISKYNKGKTPKARREILKLLREKRAKKQIVASLQKQVQTFETIEMMRGKTTQFKNALHDFKAARQKSSNDKFENNNPRFKP</sequence>
<evidence type="ECO:0000313" key="4">
    <source>
        <dbReference type="Proteomes" id="UP000254794"/>
    </source>
</evidence>
<feature type="region of interest" description="Disordered" evidence="2">
    <location>
        <begin position="330"/>
        <end position="350"/>
    </location>
</feature>
<feature type="coiled-coil region" evidence="1">
    <location>
        <begin position="73"/>
        <end position="154"/>
    </location>
</feature>
<evidence type="ECO:0000313" key="3">
    <source>
        <dbReference type="EMBL" id="STX51505.1"/>
    </source>
</evidence>
<feature type="region of interest" description="Disordered" evidence="2">
    <location>
        <begin position="194"/>
        <end position="234"/>
    </location>
</feature>
<protein>
    <submittedName>
        <fullName evidence="3">Uncharacterized protein</fullName>
    </submittedName>
</protein>
<dbReference type="EMBL" id="UGOD01000001">
    <property type="protein sequence ID" value="STX51505.1"/>
    <property type="molecule type" value="Genomic_DNA"/>
</dbReference>
<accession>A0A378JJU7</accession>
<evidence type="ECO:0000256" key="2">
    <source>
        <dbReference type="SAM" id="MobiDB-lite"/>
    </source>
</evidence>
<feature type="coiled-coil region" evidence="1">
    <location>
        <begin position="245"/>
        <end position="272"/>
    </location>
</feature>
<reference evidence="3 4" key="1">
    <citation type="submission" date="2018-06" db="EMBL/GenBank/DDBJ databases">
        <authorList>
            <consortium name="Pathogen Informatics"/>
            <person name="Doyle S."/>
        </authorList>
    </citation>
    <scope>NUCLEOTIDE SEQUENCE [LARGE SCALE GENOMIC DNA]</scope>
    <source>
        <strain evidence="3 4">NCTC13316</strain>
    </source>
</reference>
<name>A0A378JJU7_9GAMM</name>